<evidence type="ECO:0008006" key="6">
    <source>
        <dbReference type="Google" id="ProtNLM"/>
    </source>
</evidence>
<keyword evidence="2 3" id="KW-0040">ANK repeat</keyword>
<dbReference type="PROSITE" id="PS50297">
    <property type="entry name" value="ANK_REP_REGION"/>
    <property type="match status" value="1"/>
</dbReference>
<dbReference type="InterPro" id="IPR036770">
    <property type="entry name" value="Ankyrin_rpt-contain_sf"/>
</dbReference>
<evidence type="ECO:0000256" key="2">
    <source>
        <dbReference type="ARBA" id="ARBA00023043"/>
    </source>
</evidence>
<protein>
    <recommendedName>
        <fullName evidence="6">Ankyrin repeat domain-containing protein</fullName>
    </recommendedName>
</protein>
<keyword evidence="5" id="KW-1185">Reference proteome</keyword>
<proteinExistence type="predicted"/>
<evidence type="ECO:0000256" key="1">
    <source>
        <dbReference type="ARBA" id="ARBA00022737"/>
    </source>
</evidence>
<feature type="repeat" description="ANK" evidence="3">
    <location>
        <begin position="45"/>
        <end position="77"/>
    </location>
</feature>
<dbReference type="Gene3D" id="1.25.40.20">
    <property type="entry name" value="Ankyrin repeat-containing domain"/>
    <property type="match status" value="1"/>
</dbReference>
<evidence type="ECO:0000313" key="4">
    <source>
        <dbReference type="EMBL" id="CAF0817736.1"/>
    </source>
</evidence>
<evidence type="ECO:0000313" key="5">
    <source>
        <dbReference type="Proteomes" id="UP000663879"/>
    </source>
</evidence>
<dbReference type="SUPFAM" id="SSF48403">
    <property type="entry name" value="Ankyrin repeat"/>
    <property type="match status" value="1"/>
</dbReference>
<evidence type="ECO:0000256" key="3">
    <source>
        <dbReference type="PROSITE-ProRule" id="PRU00023"/>
    </source>
</evidence>
<comment type="caution">
    <text evidence="4">The sequence shown here is derived from an EMBL/GenBank/DDBJ whole genome shotgun (WGS) entry which is preliminary data.</text>
</comment>
<dbReference type="Proteomes" id="UP000663879">
    <property type="component" value="Unassembled WGS sequence"/>
</dbReference>
<gene>
    <name evidence="4" type="ORF">OXX778_LOCUS7299</name>
</gene>
<dbReference type="InterPro" id="IPR002110">
    <property type="entry name" value="Ankyrin_rpt"/>
</dbReference>
<keyword evidence="1" id="KW-0677">Repeat</keyword>
<dbReference type="AlphaFoldDB" id="A0A813TXD1"/>
<dbReference type="PROSITE" id="PS50088">
    <property type="entry name" value="ANK_REPEAT"/>
    <property type="match status" value="1"/>
</dbReference>
<name>A0A813TXD1_9BILA</name>
<dbReference type="PANTHER" id="PTHR24198">
    <property type="entry name" value="ANKYRIN REPEAT AND PROTEIN KINASE DOMAIN-CONTAINING PROTEIN"/>
    <property type="match status" value="1"/>
</dbReference>
<accession>A0A813TXD1</accession>
<dbReference type="PANTHER" id="PTHR24198:SF165">
    <property type="entry name" value="ANKYRIN REPEAT-CONTAINING PROTEIN-RELATED"/>
    <property type="match status" value="1"/>
</dbReference>
<organism evidence="4 5">
    <name type="scientific">Brachionus calyciflorus</name>
    <dbReference type="NCBI Taxonomy" id="104777"/>
    <lineage>
        <taxon>Eukaryota</taxon>
        <taxon>Metazoa</taxon>
        <taxon>Spiralia</taxon>
        <taxon>Gnathifera</taxon>
        <taxon>Rotifera</taxon>
        <taxon>Eurotatoria</taxon>
        <taxon>Monogononta</taxon>
        <taxon>Pseudotrocha</taxon>
        <taxon>Ploima</taxon>
        <taxon>Brachionidae</taxon>
        <taxon>Brachionus</taxon>
    </lineage>
</organism>
<dbReference type="Pfam" id="PF12796">
    <property type="entry name" value="Ank_2"/>
    <property type="match status" value="1"/>
</dbReference>
<reference evidence="4" key="1">
    <citation type="submission" date="2021-02" db="EMBL/GenBank/DDBJ databases">
        <authorList>
            <person name="Nowell W R."/>
        </authorList>
    </citation>
    <scope>NUCLEOTIDE SEQUENCE</scope>
    <source>
        <strain evidence="4">Ploen Becks lab</strain>
    </source>
</reference>
<dbReference type="SMART" id="SM00248">
    <property type="entry name" value="ANK"/>
    <property type="match status" value="2"/>
</dbReference>
<sequence>MPKYENDQNTLKKLYFESVKSNKIDQVIDCLQKGISVNSRDEENSGKTALHYIAESNLKDMFNLLMAYKPDINIEDDNGQVPLATAILYDDFEIARSLIKNGSILPERIQEMYPEFF</sequence>
<dbReference type="OrthoDB" id="21416at2759"/>
<dbReference type="EMBL" id="CAJNOC010000923">
    <property type="protein sequence ID" value="CAF0817736.1"/>
    <property type="molecule type" value="Genomic_DNA"/>
</dbReference>